<organism evidence="10 11">
    <name type="scientific">Candidatus Fervidibacter sacchari</name>
    <dbReference type="NCBI Taxonomy" id="1448929"/>
    <lineage>
        <taxon>Bacteria</taxon>
        <taxon>Candidatus Fervidibacterota</taxon>
        <taxon>Candidatus Fervidibacter</taxon>
    </lineage>
</organism>
<dbReference type="Pfam" id="PF00400">
    <property type="entry name" value="WD40"/>
    <property type="match status" value="5"/>
</dbReference>
<keyword evidence="2" id="KW-0677">Repeat</keyword>
<dbReference type="InterPro" id="IPR011009">
    <property type="entry name" value="Kinase-like_dom_sf"/>
</dbReference>
<dbReference type="CDD" id="cd14014">
    <property type="entry name" value="STKc_PknB_like"/>
    <property type="match status" value="1"/>
</dbReference>
<evidence type="ECO:0000256" key="6">
    <source>
        <dbReference type="PROSITE-ProRule" id="PRU00325"/>
    </source>
</evidence>
<dbReference type="PROSITE" id="PS00108">
    <property type="entry name" value="PROTEIN_KINASE_ST"/>
    <property type="match status" value="1"/>
</dbReference>
<dbReference type="Gene3D" id="2.130.10.10">
    <property type="entry name" value="YVTN repeat-like/Quinoprotein amine dehydrogenase"/>
    <property type="match status" value="2"/>
</dbReference>
<evidence type="ECO:0000256" key="4">
    <source>
        <dbReference type="ARBA" id="ARBA00022840"/>
    </source>
</evidence>
<dbReference type="Gene3D" id="1.10.510.10">
    <property type="entry name" value="Transferase(Phosphotransferase) domain 1"/>
    <property type="match status" value="2"/>
</dbReference>
<dbReference type="PROSITE" id="PS50294">
    <property type="entry name" value="WD_REPEATS_REGION"/>
    <property type="match status" value="5"/>
</dbReference>
<evidence type="ECO:0000313" key="11">
    <source>
        <dbReference type="Proteomes" id="UP001204798"/>
    </source>
</evidence>
<evidence type="ECO:0000256" key="3">
    <source>
        <dbReference type="ARBA" id="ARBA00022741"/>
    </source>
</evidence>
<dbReference type="InterPro" id="IPR007527">
    <property type="entry name" value="Znf_SWIM"/>
</dbReference>
<sequence>MGAVTELAEGQLCPNPLCGQNNSRSEAVCPKCGTEQKQLLGKGTVLIGRYQIEAVLGCGGFGAVYKATNLLTGQFVAVKENRQHRTFARFEREANLLLNLNHPHLPRVHEFFMDTVTGRAYLVTDFVDGETLEALVKRHGRLSWDEAKPIFGALVDAVAYLHEHGIVHRDIKPANIIVIQSVSDQVPVIDTATLRQFVSAKHFRQGRKFARQIVKGDAFSDGFVVLQQGMNRLAGVWQDGKSGQRWHLWVRFSGSKVKLWRCECPDGQGQKMCPHLLALLTIYREQPSAFSTVNDSPKPPVALVDFGVAKVTEPADPSRPHSSSVIAWTDGFSPPEQYRSGVEVDLKVDQYALAATLLFALTGDIPTDALTRLELTCRGETVPPFRPPRIPDAVWSAIERAMDLDPQQRFPSVKDFWEEACKGEAKGVSVPKISLKEPLKSLVSQIRHRIPFLEFSLSLSGHSDSVSALAFSHNSEWLASGSFDRTVQVWDYREAKRLKILKGHEDSVLGLVFSLDGARLGSASADKTVRLWHWREENAIITLHGHNEAVLTIACSPDGRFFATGSADGCVRLFQWRDSQLIWKSETFGAFVNAIAFSPDGRFLAFGCADGVVGFLSTRDGKFLRRLCETGFSITSIAFSPDGLHLAISGEGFGVQIWRLSEGKIARILGQTLTKAKGWVNAVAFSPDGQFVATASMDEVVRLWRVSDGKLARTLKGHKGWVTTVAFSPDGRWLASGSSDRTIKIWRLR</sequence>
<dbReference type="Pfam" id="PF00069">
    <property type="entry name" value="Pkinase"/>
    <property type="match status" value="1"/>
</dbReference>
<feature type="repeat" description="WD" evidence="5">
    <location>
        <begin position="673"/>
        <end position="714"/>
    </location>
</feature>
<dbReference type="InterPro" id="IPR036322">
    <property type="entry name" value="WD40_repeat_dom_sf"/>
</dbReference>
<feature type="domain" description="Protein kinase" evidence="8">
    <location>
        <begin position="50"/>
        <end position="421"/>
    </location>
</feature>
<dbReference type="Proteomes" id="UP001204798">
    <property type="component" value="Unassembled WGS sequence"/>
</dbReference>
<dbReference type="PRINTS" id="PR00320">
    <property type="entry name" value="GPROTEINBRPT"/>
</dbReference>
<reference evidence="10 11" key="1">
    <citation type="submission" date="2022-08" db="EMBL/GenBank/DDBJ databases">
        <title>Bacterial and archaeal communities from various locations to study Microbial Dark Matter (Phase II).</title>
        <authorList>
            <person name="Stepanauskas R."/>
        </authorList>
    </citation>
    <scope>NUCLEOTIDE SEQUENCE [LARGE SCALE GENOMIC DNA]</scope>
    <source>
        <strain evidence="10 11">PD1</strain>
    </source>
</reference>
<dbReference type="CDD" id="cd00200">
    <property type="entry name" value="WD40"/>
    <property type="match status" value="1"/>
</dbReference>
<dbReference type="SUPFAM" id="SSF56112">
    <property type="entry name" value="Protein kinase-like (PK-like)"/>
    <property type="match status" value="1"/>
</dbReference>
<dbReference type="InterPro" id="IPR008271">
    <property type="entry name" value="Ser/Thr_kinase_AS"/>
</dbReference>
<feature type="binding site" evidence="7">
    <location>
        <position position="79"/>
    </location>
    <ligand>
        <name>ATP</name>
        <dbReference type="ChEBI" id="CHEBI:30616"/>
    </ligand>
</feature>
<name>A0ABT2ERH2_9BACT</name>
<dbReference type="InterPro" id="IPR000719">
    <property type="entry name" value="Prot_kinase_dom"/>
</dbReference>
<feature type="repeat" description="WD" evidence="5">
    <location>
        <begin position="543"/>
        <end position="584"/>
    </location>
</feature>
<feature type="repeat" description="WD" evidence="5">
    <location>
        <begin position="715"/>
        <end position="749"/>
    </location>
</feature>
<evidence type="ECO:0000259" key="8">
    <source>
        <dbReference type="PROSITE" id="PS50011"/>
    </source>
</evidence>
<feature type="domain" description="SWIM-type" evidence="9">
    <location>
        <begin position="248"/>
        <end position="284"/>
    </location>
</feature>
<dbReference type="InterPro" id="IPR020472">
    <property type="entry name" value="WD40_PAC1"/>
</dbReference>
<protein>
    <submittedName>
        <fullName evidence="10">WD40 repeat protein</fullName>
    </submittedName>
</protein>
<dbReference type="SMART" id="SM00220">
    <property type="entry name" value="S_TKc"/>
    <property type="match status" value="1"/>
</dbReference>
<evidence type="ECO:0000256" key="5">
    <source>
        <dbReference type="PROSITE-ProRule" id="PRU00221"/>
    </source>
</evidence>
<dbReference type="PROSITE" id="PS50966">
    <property type="entry name" value="ZF_SWIM"/>
    <property type="match status" value="1"/>
</dbReference>
<dbReference type="PANTHER" id="PTHR19879:SF9">
    <property type="entry name" value="TRANSCRIPTION INITIATION FACTOR TFIID SUBUNIT 5"/>
    <property type="match status" value="1"/>
</dbReference>
<dbReference type="PROSITE" id="PS50082">
    <property type="entry name" value="WD_REPEATS_2"/>
    <property type="match status" value="5"/>
</dbReference>
<keyword evidence="6" id="KW-0863">Zinc-finger</keyword>
<keyword evidence="3 7" id="KW-0547">Nucleotide-binding</keyword>
<dbReference type="PROSITE" id="PS00107">
    <property type="entry name" value="PROTEIN_KINASE_ATP"/>
    <property type="match status" value="1"/>
</dbReference>
<dbReference type="InterPro" id="IPR017441">
    <property type="entry name" value="Protein_kinase_ATP_BS"/>
</dbReference>
<dbReference type="PANTHER" id="PTHR19879">
    <property type="entry name" value="TRANSCRIPTION INITIATION FACTOR TFIID"/>
    <property type="match status" value="1"/>
</dbReference>
<evidence type="ECO:0000256" key="2">
    <source>
        <dbReference type="ARBA" id="ARBA00022737"/>
    </source>
</evidence>
<dbReference type="Pfam" id="PF12894">
    <property type="entry name" value="ANAPC4_WD40"/>
    <property type="match status" value="1"/>
</dbReference>
<gene>
    <name evidence="10" type="ORF">M2350_002997</name>
</gene>
<feature type="repeat" description="WD" evidence="5">
    <location>
        <begin position="459"/>
        <end position="500"/>
    </location>
</feature>
<evidence type="ECO:0000256" key="7">
    <source>
        <dbReference type="PROSITE-ProRule" id="PRU10141"/>
    </source>
</evidence>
<dbReference type="RefSeq" id="WP_259100212.1">
    <property type="nucleotide sequence ID" value="NZ_CP130454.1"/>
</dbReference>
<dbReference type="SMART" id="SM00320">
    <property type="entry name" value="WD40"/>
    <property type="match status" value="7"/>
</dbReference>
<dbReference type="PROSITE" id="PS50011">
    <property type="entry name" value="PROTEIN_KINASE_DOM"/>
    <property type="match status" value="1"/>
</dbReference>
<dbReference type="InterPro" id="IPR024977">
    <property type="entry name" value="Apc4-like_WD40_dom"/>
</dbReference>
<keyword evidence="6" id="KW-0862">Zinc</keyword>
<evidence type="ECO:0000313" key="10">
    <source>
        <dbReference type="EMBL" id="MCS3920568.1"/>
    </source>
</evidence>
<proteinExistence type="predicted"/>
<evidence type="ECO:0000259" key="9">
    <source>
        <dbReference type="PROSITE" id="PS50966"/>
    </source>
</evidence>
<keyword evidence="11" id="KW-1185">Reference proteome</keyword>
<evidence type="ECO:0000256" key="1">
    <source>
        <dbReference type="ARBA" id="ARBA00022574"/>
    </source>
</evidence>
<feature type="repeat" description="WD" evidence="5">
    <location>
        <begin position="501"/>
        <end position="542"/>
    </location>
</feature>
<dbReference type="Gene3D" id="3.30.200.20">
    <property type="entry name" value="Phosphorylase Kinase, domain 1"/>
    <property type="match status" value="1"/>
</dbReference>
<keyword evidence="1 5" id="KW-0853">WD repeat</keyword>
<keyword evidence="4 7" id="KW-0067">ATP-binding</keyword>
<dbReference type="InterPro" id="IPR001680">
    <property type="entry name" value="WD40_rpt"/>
</dbReference>
<dbReference type="SUPFAM" id="SSF50978">
    <property type="entry name" value="WD40 repeat-like"/>
    <property type="match status" value="1"/>
</dbReference>
<dbReference type="InterPro" id="IPR015943">
    <property type="entry name" value="WD40/YVTN_repeat-like_dom_sf"/>
</dbReference>
<dbReference type="EMBL" id="JANUCP010000005">
    <property type="protein sequence ID" value="MCS3920568.1"/>
    <property type="molecule type" value="Genomic_DNA"/>
</dbReference>
<keyword evidence="6" id="KW-0479">Metal-binding</keyword>
<comment type="caution">
    <text evidence="10">The sequence shown here is derived from an EMBL/GenBank/DDBJ whole genome shotgun (WGS) entry which is preliminary data.</text>
</comment>
<accession>A0ABT2ERH2</accession>